<dbReference type="NCBIfam" id="TIGR00200">
    <property type="entry name" value="cinA_nterm"/>
    <property type="match status" value="1"/>
</dbReference>
<sequence length="408" mass="44312">MKRTEIIAVGSELLLGEITNMNARYLSEQLSKYGLSVLYHVVVGDNQERLRATLEQARSRSEFVIVTGGLGPTADDITKTTLAEVLGRPLIRDEASLETIRRFVASRGREPNEGDARQADVLTGAEVLTNPVGLAPGMWIEDEPTWLLLPGVPWEMKAIVDATFPEKFGGMTIVSESLRFYEIGESALDAAVADLMTGSNPTVAPYAESGEARLRISARADTETVAREMIERVKQDILARVGHFYFGSDDDTLAARLIHELQARQATLSIAESLTGGQAQAMLTAVPGASSVFKGGVVTYSDELKNRFLGVSLDTIDSHSVVSKEVAFEMILGLTRQTGTDYGLAFTGEAGPTSNSGQPVGKVFIGIRSPDGIDVIERDYPHQERHVIQARATKDGMWALLQQMKKGE</sequence>
<dbReference type="InterPro" id="IPR041424">
    <property type="entry name" value="CinA_KH"/>
</dbReference>
<dbReference type="PIRSF" id="PIRSF006728">
    <property type="entry name" value="CinA"/>
    <property type="match status" value="1"/>
</dbReference>
<feature type="domain" description="MoaB/Mog" evidence="2">
    <location>
        <begin position="5"/>
        <end position="171"/>
    </location>
</feature>
<reference evidence="3 4" key="1">
    <citation type="submission" date="2023-06" db="EMBL/GenBank/DDBJ databases">
        <title>Influencing factors and mechanism of Cr(VI) reduction by facultative anaerobic Exiguobacterium sp. PY14.</title>
        <authorList>
            <person name="Zou L."/>
        </authorList>
    </citation>
    <scope>NUCLEOTIDE SEQUENCE [LARGE SCALE GENOMIC DNA]</scope>
    <source>
        <strain evidence="3 4">PY14</strain>
    </source>
</reference>
<dbReference type="NCBIfam" id="NF001813">
    <property type="entry name" value="PRK00549.1"/>
    <property type="match status" value="1"/>
</dbReference>
<dbReference type="InterPro" id="IPR036425">
    <property type="entry name" value="MoaB/Mog-like_dom_sf"/>
</dbReference>
<dbReference type="Gene3D" id="3.40.980.10">
    <property type="entry name" value="MoaB/Mog-like domain"/>
    <property type="match status" value="1"/>
</dbReference>
<evidence type="ECO:0000313" key="3">
    <source>
        <dbReference type="EMBL" id="MDL5377231.1"/>
    </source>
</evidence>
<dbReference type="InterPro" id="IPR050101">
    <property type="entry name" value="CinA"/>
</dbReference>
<dbReference type="Pfam" id="PF02464">
    <property type="entry name" value="CinA"/>
    <property type="match status" value="1"/>
</dbReference>
<proteinExistence type="inferred from homology"/>
<dbReference type="Proteomes" id="UP001230807">
    <property type="component" value="Unassembled WGS sequence"/>
</dbReference>
<dbReference type="SUPFAM" id="SSF142433">
    <property type="entry name" value="CinA-like"/>
    <property type="match status" value="1"/>
</dbReference>
<dbReference type="RefSeq" id="WP_214831786.1">
    <property type="nucleotide sequence ID" value="NZ_CP183077.1"/>
</dbReference>
<evidence type="ECO:0000256" key="1">
    <source>
        <dbReference type="HAMAP-Rule" id="MF_00226"/>
    </source>
</evidence>
<gene>
    <name evidence="1" type="primary">cinA</name>
    <name evidence="3" type="ORF">QR695_09475</name>
</gene>
<keyword evidence="4" id="KW-1185">Reference proteome</keyword>
<dbReference type="NCBIfam" id="TIGR00199">
    <property type="entry name" value="PncC_domain"/>
    <property type="match status" value="1"/>
</dbReference>
<comment type="similarity">
    <text evidence="1">Belongs to the CinA family.</text>
</comment>
<dbReference type="SMART" id="SM00852">
    <property type="entry name" value="MoCF_biosynth"/>
    <property type="match status" value="1"/>
</dbReference>
<dbReference type="InterPro" id="IPR001453">
    <property type="entry name" value="MoaB/Mog_dom"/>
</dbReference>
<organism evidence="3 4">
    <name type="scientific">Exiguobacterium mexicanum</name>
    <dbReference type="NCBI Taxonomy" id="340146"/>
    <lineage>
        <taxon>Bacteria</taxon>
        <taxon>Bacillati</taxon>
        <taxon>Bacillota</taxon>
        <taxon>Bacilli</taxon>
        <taxon>Bacillales</taxon>
        <taxon>Bacillales Family XII. Incertae Sedis</taxon>
        <taxon>Exiguobacterium</taxon>
    </lineage>
</organism>
<name>A0ABT7MQ00_9BACL</name>
<dbReference type="PANTHER" id="PTHR13939">
    <property type="entry name" value="NICOTINAMIDE-NUCLEOTIDE AMIDOHYDROLASE PNCC"/>
    <property type="match status" value="1"/>
</dbReference>
<dbReference type="Pfam" id="PF00994">
    <property type="entry name" value="MoCF_biosynth"/>
    <property type="match status" value="1"/>
</dbReference>
<evidence type="ECO:0000313" key="4">
    <source>
        <dbReference type="Proteomes" id="UP001230807"/>
    </source>
</evidence>
<dbReference type="SUPFAM" id="SSF53218">
    <property type="entry name" value="Molybdenum cofactor biosynthesis proteins"/>
    <property type="match status" value="1"/>
</dbReference>
<evidence type="ECO:0000259" key="2">
    <source>
        <dbReference type="SMART" id="SM00852"/>
    </source>
</evidence>
<dbReference type="HAMAP" id="MF_00226_B">
    <property type="entry name" value="CinA_B"/>
    <property type="match status" value="1"/>
</dbReference>
<dbReference type="CDD" id="cd00885">
    <property type="entry name" value="cinA"/>
    <property type="match status" value="1"/>
</dbReference>
<dbReference type="PANTHER" id="PTHR13939:SF0">
    <property type="entry name" value="NMN AMIDOHYDROLASE-LIKE PROTEIN YFAY"/>
    <property type="match status" value="1"/>
</dbReference>
<dbReference type="EMBL" id="JASWER010000007">
    <property type="protein sequence ID" value="MDL5377231.1"/>
    <property type="molecule type" value="Genomic_DNA"/>
</dbReference>
<dbReference type="Gene3D" id="3.90.950.20">
    <property type="entry name" value="CinA-like"/>
    <property type="match status" value="1"/>
</dbReference>
<dbReference type="InterPro" id="IPR036653">
    <property type="entry name" value="CinA-like_C"/>
</dbReference>
<dbReference type="NCBIfam" id="TIGR00177">
    <property type="entry name" value="molyb_syn"/>
    <property type="match status" value="1"/>
</dbReference>
<dbReference type="InterPro" id="IPR008136">
    <property type="entry name" value="CinA_C"/>
</dbReference>
<accession>A0ABT7MQ00</accession>
<dbReference type="Pfam" id="PF18146">
    <property type="entry name" value="CinA_KH"/>
    <property type="match status" value="1"/>
</dbReference>
<comment type="caution">
    <text evidence="3">The sequence shown here is derived from an EMBL/GenBank/DDBJ whole genome shotgun (WGS) entry which is preliminary data.</text>
</comment>
<protein>
    <recommendedName>
        <fullName evidence="1">Putative competence-damage inducible protein</fullName>
    </recommendedName>
</protein>
<dbReference type="InterPro" id="IPR008135">
    <property type="entry name" value="Competence-induced_CinA"/>
</dbReference>
<dbReference type="Gene3D" id="3.30.70.2860">
    <property type="match status" value="1"/>
</dbReference>